<proteinExistence type="predicted"/>
<feature type="region of interest" description="Disordered" evidence="1">
    <location>
        <begin position="1"/>
        <end position="22"/>
    </location>
</feature>
<organism evidence="2 3">
    <name type="scientific">Anabarilius grahami</name>
    <name type="common">Kanglang fish</name>
    <name type="synonym">Barilius grahami</name>
    <dbReference type="NCBI Taxonomy" id="495550"/>
    <lineage>
        <taxon>Eukaryota</taxon>
        <taxon>Metazoa</taxon>
        <taxon>Chordata</taxon>
        <taxon>Craniata</taxon>
        <taxon>Vertebrata</taxon>
        <taxon>Euteleostomi</taxon>
        <taxon>Actinopterygii</taxon>
        <taxon>Neopterygii</taxon>
        <taxon>Teleostei</taxon>
        <taxon>Ostariophysi</taxon>
        <taxon>Cypriniformes</taxon>
        <taxon>Xenocyprididae</taxon>
        <taxon>Xenocypridinae</taxon>
        <taxon>Xenocypridinae incertae sedis</taxon>
        <taxon>Anabarilius</taxon>
    </lineage>
</organism>
<evidence type="ECO:0000256" key="1">
    <source>
        <dbReference type="SAM" id="MobiDB-lite"/>
    </source>
</evidence>
<protein>
    <submittedName>
        <fullName evidence="2">Uncharacterized protein</fullName>
    </submittedName>
</protein>
<reference evidence="2 3" key="1">
    <citation type="submission" date="2018-10" db="EMBL/GenBank/DDBJ databases">
        <title>Genome assembly for a Yunnan-Guizhou Plateau 3E fish, Anabarilius grahami (Regan), and its evolutionary and genetic applications.</title>
        <authorList>
            <person name="Jiang W."/>
        </authorList>
    </citation>
    <scope>NUCLEOTIDE SEQUENCE [LARGE SCALE GENOMIC DNA]</scope>
    <source>
        <strain evidence="2">AG-KIZ</strain>
        <tissue evidence="2">Muscle</tissue>
    </source>
</reference>
<accession>A0A3N0Y7D2</accession>
<evidence type="ECO:0000313" key="3">
    <source>
        <dbReference type="Proteomes" id="UP000281406"/>
    </source>
</evidence>
<dbReference type="Proteomes" id="UP000281406">
    <property type="component" value="Unassembled WGS sequence"/>
</dbReference>
<dbReference type="AlphaFoldDB" id="A0A3N0Y7D2"/>
<gene>
    <name evidence="2" type="ORF">DPX16_1300</name>
</gene>
<name>A0A3N0Y7D2_ANAGA</name>
<keyword evidence="3" id="KW-1185">Reference proteome</keyword>
<dbReference type="EMBL" id="RJVU01050255">
    <property type="protein sequence ID" value="ROL42115.1"/>
    <property type="molecule type" value="Genomic_DNA"/>
</dbReference>
<sequence>MNYSPLSKQPRIPSAGGNVPTERHIRSHFTNMGVQHVSKTDTERNTEESAADHGSVSLPAQCNCAIHTNLIISTVPGRATLRLDKVRFFTPDAQVSRTELRPDQHIICHPLKTGVIHYCHDSPSQRRCITAMKRPDVQGGKED</sequence>
<comment type="caution">
    <text evidence="2">The sequence shown here is derived from an EMBL/GenBank/DDBJ whole genome shotgun (WGS) entry which is preliminary data.</text>
</comment>
<evidence type="ECO:0000313" key="2">
    <source>
        <dbReference type="EMBL" id="ROL42115.1"/>
    </source>
</evidence>